<evidence type="ECO:0000256" key="2">
    <source>
        <dbReference type="SAM" id="MobiDB-lite"/>
    </source>
</evidence>
<keyword evidence="1" id="KW-0175">Coiled coil</keyword>
<gene>
    <name evidence="3" type="ORF">CTEN210_17135</name>
</gene>
<accession>A0AAD3DDI2</accession>
<reference evidence="3 4" key="1">
    <citation type="journal article" date="2021" name="Sci. Rep.">
        <title>The genome of the diatom Chaetoceros tenuissimus carries an ancient integrated fragment of an extant virus.</title>
        <authorList>
            <person name="Hongo Y."/>
            <person name="Kimura K."/>
            <person name="Takaki Y."/>
            <person name="Yoshida Y."/>
            <person name="Baba S."/>
            <person name="Kobayashi G."/>
            <person name="Nagasaki K."/>
            <person name="Hano T."/>
            <person name="Tomaru Y."/>
        </authorList>
    </citation>
    <scope>NUCLEOTIDE SEQUENCE [LARGE SCALE GENOMIC DNA]</scope>
    <source>
        <strain evidence="3 4">NIES-3715</strain>
    </source>
</reference>
<keyword evidence="4" id="KW-1185">Reference proteome</keyword>
<feature type="coiled-coil region" evidence="1">
    <location>
        <begin position="187"/>
        <end position="214"/>
    </location>
</feature>
<proteinExistence type="predicted"/>
<feature type="region of interest" description="Disordered" evidence="2">
    <location>
        <begin position="1"/>
        <end position="28"/>
    </location>
</feature>
<feature type="region of interest" description="Disordered" evidence="2">
    <location>
        <begin position="281"/>
        <end position="302"/>
    </location>
</feature>
<feature type="region of interest" description="Disordered" evidence="2">
    <location>
        <begin position="562"/>
        <end position="596"/>
    </location>
</feature>
<name>A0AAD3DDI2_9STRA</name>
<feature type="region of interest" description="Disordered" evidence="2">
    <location>
        <begin position="364"/>
        <end position="396"/>
    </location>
</feature>
<comment type="caution">
    <text evidence="3">The sequence shown here is derived from an EMBL/GenBank/DDBJ whole genome shotgun (WGS) entry which is preliminary data.</text>
</comment>
<evidence type="ECO:0000256" key="1">
    <source>
        <dbReference type="SAM" id="Coils"/>
    </source>
</evidence>
<evidence type="ECO:0000313" key="3">
    <source>
        <dbReference type="EMBL" id="GFH60659.1"/>
    </source>
</evidence>
<organism evidence="3 4">
    <name type="scientific">Chaetoceros tenuissimus</name>
    <dbReference type="NCBI Taxonomy" id="426638"/>
    <lineage>
        <taxon>Eukaryota</taxon>
        <taxon>Sar</taxon>
        <taxon>Stramenopiles</taxon>
        <taxon>Ochrophyta</taxon>
        <taxon>Bacillariophyta</taxon>
        <taxon>Coscinodiscophyceae</taxon>
        <taxon>Chaetocerotophycidae</taxon>
        <taxon>Chaetocerotales</taxon>
        <taxon>Chaetocerotaceae</taxon>
        <taxon>Chaetoceros</taxon>
    </lineage>
</organism>
<sequence length="596" mass="67973">MQNRLESSLSNLFDMSRGSSSKSDVEIPSTQAQFDKELKSGFESLGFSKDDNAPILSEDMYLNSEKYFDEDGSFRGSQNSSNERMQELALQIMNDSPTLPVDEESLSTQSKEELDGIISDETLLQSMSQAKENTMDSEAIHKLIFENEKGFLEQTEQFRGSLLSEDRKKDQAKAKEAAALRRGAQYRKDQTESLSKLLKDMDDFEKDISAKEKARQLATHQSKDIEAGEISNKLDINSNLIACSRCKCLLSPEEIVIERKRGRNEMTCRLCQVEEKRSKHGSPYLMGRNDKNNAPPRKGYIEPPQSKALRRRIQEIRKIGPLNENVNYDMFVRDDDTPTMFEISKRTVKDSKAWREQFTTAMMRGKRQHVESPLNKTIPPKTSQDGRKTTEKGANAPEQIPRLQDLRTKDRMFRSKEIYDAHLKSALYRQRAIEYTGIYTKRTLAENTSNKEAAVPTKIKESDEESKVQMMTAQTKKVIQTKDMEIVQLKKEMESLKSTLNDYKGQIEKSSKKIKALLSMNAVLQKNMNKRIKKSSTNNSKVEEEGITMRNEVGEGVVRIMQSKSQPKYGNANDKGKVNQKMKGFSDEDDLLTNGS</sequence>
<feature type="compositionally biased region" description="Acidic residues" evidence="2">
    <location>
        <begin position="587"/>
        <end position="596"/>
    </location>
</feature>
<dbReference type="AlphaFoldDB" id="A0AAD3DDI2"/>
<feature type="coiled-coil region" evidence="1">
    <location>
        <begin position="479"/>
        <end position="545"/>
    </location>
</feature>
<protein>
    <submittedName>
        <fullName evidence="3">Uncharacterized protein</fullName>
    </submittedName>
</protein>
<dbReference type="EMBL" id="BLLK01000069">
    <property type="protein sequence ID" value="GFH60659.1"/>
    <property type="molecule type" value="Genomic_DNA"/>
</dbReference>
<evidence type="ECO:0000313" key="4">
    <source>
        <dbReference type="Proteomes" id="UP001054902"/>
    </source>
</evidence>
<dbReference type="Proteomes" id="UP001054902">
    <property type="component" value="Unassembled WGS sequence"/>
</dbReference>